<accession>A0A160THA2</accession>
<reference evidence="1" key="1">
    <citation type="submission" date="2015-10" db="EMBL/GenBank/DDBJ databases">
        <authorList>
            <person name="Gilbert D.G."/>
        </authorList>
    </citation>
    <scope>NUCLEOTIDE SEQUENCE</scope>
</reference>
<gene>
    <name evidence="1" type="ORF">MGWOODY_Smn3153</name>
</gene>
<sequence length="43" mass="4692">MAKRAPRVYQAASLRGDGGSAGVRGQIASRFSERRRDLKCKGK</sequence>
<evidence type="ECO:0000313" key="1">
    <source>
        <dbReference type="EMBL" id="CUS43408.1"/>
    </source>
</evidence>
<dbReference type="AlphaFoldDB" id="A0A160THA2"/>
<name>A0A160THA2_9ZZZZ</name>
<dbReference type="EMBL" id="CZQE01000048">
    <property type="protein sequence ID" value="CUS43408.1"/>
    <property type="molecule type" value="Genomic_DNA"/>
</dbReference>
<protein>
    <submittedName>
        <fullName evidence="1">Uncharacterized protein</fullName>
    </submittedName>
</protein>
<proteinExistence type="predicted"/>
<organism evidence="1">
    <name type="scientific">hydrothermal vent metagenome</name>
    <dbReference type="NCBI Taxonomy" id="652676"/>
    <lineage>
        <taxon>unclassified sequences</taxon>
        <taxon>metagenomes</taxon>
        <taxon>ecological metagenomes</taxon>
    </lineage>
</organism>